<keyword evidence="6" id="KW-1185">Reference proteome</keyword>
<keyword evidence="3" id="KW-0574">Periplasm</keyword>
<dbReference type="SUPFAM" id="SSF53850">
    <property type="entry name" value="Periplasmic binding protein-like II"/>
    <property type="match status" value="1"/>
</dbReference>
<gene>
    <name evidence="5" type="ORF">ACFQ14_01775</name>
</gene>
<feature type="signal peptide" evidence="4">
    <location>
        <begin position="1"/>
        <end position="23"/>
    </location>
</feature>
<accession>A0ABW3F9I1</accession>
<protein>
    <submittedName>
        <fullName evidence="5">ABC transporter substrate-binding protein</fullName>
    </submittedName>
</protein>
<organism evidence="5 6">
    <name type="scientific">Pseudahrensia aquimaris</name>
    <dbReference type="NCBI Taxonomy" id="744461"/>
    <lineage>
        <taxon>Bacteria</taxon>
        <taxon>Pseudomonadati</taxon>
        <taxon>Pseudomonadota</taxon>
        <taxon>Alphaproteobacteria</taxon>
        <taxon>Hyphomicrobiales</taxon>
        <taxon>Ahrensiaceae</taxon>
        <taxon>Pseudahrensia</taxon>
    </lineage>
</organism>
<feature type="chain" id="PRO_5045182306" evidence="4">
    <location>
        <begin position="24"/>
        <end position="413"/>
    </location>
</feature>
<evidence type="ECO:0000313" key="6">
    <source>
        <dbReference type="Proteomes" id="UP001597101"/>
    </source>
</evidence>
<sequence>MKSMIKTALVGALMLAGSSYAYADCGISKGRVSIVGNEFPAIQTVGKGAMACATDSVEVKANLTADHQKINVQGMSNNPAEYTSAIVANSSIVALMNEDVIRPLDDLVEKHGGKLKSNQLITIDGKVMAVAFMANAQHLVYRKDILEKAGIAPPKTYEEMLAGAKKIKDMGLLEYPLGGPYKAGWNLAQEFNNMYIGYGGEFFEPGTAKVSINNEQGVKALEMMKALSEYMNPDYLTHDSNATSAEWKAGNVAMMHMWGSRVGPLRDTEGSSKEVSENTAIDAPLTVGGGSVPATTLWWDGFTVAKNISDEDAEATFIALTKAIDPSMLNDETSPQAVWLIDGYKPTPAAEGVFKTAGMGAKPYPMRPFQGLLHTALGAEIADFMTGKESAEKTLADVEAAYTAAATEKGFLK</sequence>
<dbReference type="PANTHER" id="PTHR43649:SF12">
    <property type="entry name" value="DIACETYLCHITOBIOSE BINDING PROTEIN DASA"/>
    <property type="match status" value="1"/>
</dbReference>
<evidence type="ECO:0000256" key="2">
    <source>
        <dbReference type="ARBA" id="ARBA00008520"/>
    </source>
</evidence>
<dbReference type="InterPro" id="IPR006059">
    <property type="entry name" value="SBP"/>
</dbReference>
<evidence type="ECO:0000256" key="1">
    <source>
        <dbReference type="ARBA" id="ARBA00004418"/>
    </source>
</evidence>
<dbReference type="PANTHER" id="PTHR43649">
    <property type="entry name" value="ARABINOSE-BINDING PROTEIN-RELATED"/>
    <property type="match status" value="1"/>
</dbReference>
<comment type="subcellular location">
    <subcellularLocation>
        <location evidence="1">Periplasm</location>
    </subcellularLocation>
</comment>
<proteinExistence type="inferred from homology"/>
<evidence type="ECO:0000313" key="5">
    <source>
        <dbReference type="EMBL" id="MFD0915126.1"/>
    </source>
</evidence>
<dbReference type="Proteomes" id="UP001597101">
    <property type="component" value="Unassembled WGS sequence"/>
</dbReference>
<evidence type="ECO:0000256" key="3">
    <source>
        <dbReference type="ARBA" id="ARBA00022764"/>
    </source>
</evidence>
<dbReference type="InterPro" id="IPR050490">
    <property type="entry name" value="Bact_solute-bd_prot1"/>
</dbReference>
<dbReference type="RefSeq" id="WP_377210977.1">
    <property type="nucleotide sequence ID" value="NZ_JBHTJV010000002.1"/>
</dbReference>
<comment type="caution">
    <text evidence="5">The sequence shown here is derived from an EMBL/GenBank/DDBJ whole genome shotgun (WGS) entry which is preliminary data.</text>
</comment>
<dbReference type="Gene3D" id="3.40.190.10">
    <property type="entry name" value="Periplasmic binding protein-like II"/>
    <property type="match status" value="1"/>
</dbReference>
<reference evidence="6" key="1">
    <citation type="journal article" date="2019" name="Int. J. Syst. Evol. Microbiol.">
        <title>The Global Catalogue of Microorganisms (GCM) 10K type strain sequencing project: providing services to taxonomists for standard genome sequencing and annotation.</title>
        <authorList>
            <consortium name="The Broad Institute Genomics Platform"/>
            <consortium name="The Broad Institute Genome Sequencing Center for Infectious Disease"/>
            <person name="Wu L."/>
            <person name="Ma J."/>
        </authorList>
    </citation>
    <scope>NUCLEOTIDE SEQUENCE [LARGE SCALE GENOMIC DNA]</scope>
    <source>
        <strain evidence="6">CCUG 60023</strain>
    </source>
</reference>
<evidence type="ECO:0000256" key="4">
    <source>
        <dbReference type="SAM" id="SignalP"/>
    </source>
</evidence>
<dbReference type="EMBL" id="JBHTJV010000002">
    <property type="protein sequence ID" value="MFD0915126.1"/>
    <property type="molecule type" value="Genomic_DNA"/>
</dbReference>
<keyword evidence="4" id="KW-0732">Signal</keyword>
<comment type="similarity">
    <text evidence="2">Belongs to the bacterial solute-binding protein 1 family.</text>
</comment>
<name>A0ABW3F9I1_9HYPH</name>
<dbReference type="Pfam" id="PF13416">
    <property type="entry name" value="SBP_bac_8"/>
    <property type="match status" value="1"/>
</dbReference>